<dbReference type="InterPro" id="IPR006047">
    <property type="entry name" value="GH13_cat_dom"/>
</dbReference>
<feature type="domain" description="Glycosyl hydrolase family 13 catalytic" evidence="10">
    <location>
        <begin position="383"/>
        <end position="768"/>
    </location>
</feature>
<dbReference type="Gene3D" id="2.60.40.10">
    <property type="entry name" value="Immunoglobulins"/>
    <property type="match status" value="1"/>
</dbReference>
<comment type="caution">
    <text evidence="11">The sequence shown here is derived from an EMBL/GenBank/DDBJ whole genome shotgun (WGS) entry which is preliminary data.</text>
</comment>
<evidence type="ECO:0000256" key="3">
    <source>
        <dbReference type="ARBA" id="ARBA00022801"/>
    </source>
</evidence>
<dbReference type="PROSITE" id="PS51257">
    <property type="entry name" value="PROKAR_LIPOPROTEIN"/>
    <property type="match status" value="1"/>
</dbReference>
<dbReference type="SUPFAM" id="SSF81296">
    <property type="entry name" value="E set domains"/>
    <property type="match status" value="1"/>
</dbReference>
<evidence type="ECO:0000256" key="8">
    <source>
        <dbReference type="ARBA" id="ARBA00031076"/>
    </source>
</evidence>
<comment type="similarity">
    <text evidence="1">Belongs to the glycosyl hydrolase 13 family.</text>
</comment>
<dbReference type="InterPro" id="IPR013783">
    <property type="entry name" value="Ig-like_fold"/>
</dbReference>
<keyword evidence="3" id="KW-0378">Hydrolase</keyword>
<dbReference type="SMART" id="SM00642">
    <property type="entry name" value="Aamy"/>
    <property type="match status" value="1"/>
</dbReference>
<proteinExistence type="inferred from homology"/>
<feature type="chain" id="PRO_5045199710" description="pullulanase" evidence="9">
    <location>
        <begin position="24"/>
        <end position="1079"/>
    </location>
</feature>
<dbReference type="CDD" id="cd11341">
    <property type="entry name" value="AmyAc_Pullulanase_LD-like"/>
    <property type="match status" value="1"/>
</dbReference>
<dbReference type="InterPro" id="IPR004193">
    <property type="entry name" value="Glyco_hydro_13_N"/>
</dbReference>
<organism evidence="11 12">
    <name type="scientific">Deinococcus roseus</name>
    <dbReference type="NCBI Taxonomy" id="392414"/>
    <lineage>
        <taxon>Bacteria</taxon>
        <taxon>Thermotogati</taxon>
        <taxon>Deinococcota</taxon>
        <taxon>Deinococci</taxon>
        <taxon>Deinococcales</taxon>
        <taxon>Deinococcaceae</taxon>
        <taxon>Deinococcus</taxon>
    </lineage>
</organism>
<keyword evidence="4" id="KW-0326">Glycosidase</keyword>
<evidence type="ECO:0000256" key="7">
    <source>
        <dbReference type="ARBA" id="ARBA00029618"/>
    </source>
</evidence>
<comment type="catalytic activity">
    <reaction evidence="5">
        <text>Hydrolysis of (1-&gt;6)-alpha-D-glucosidic linkages in pullulan, amylopectin and glycogen, and in the alpha- and beta-limit dextrins of amylopectin and glycogen.</text>
        <dbReference type="EC" id="3.2.1.41"/>
    </reaction>
</comment>
<protein>
    <recommendedName>
        <fullName evidence="6">pullulanase</fullName>
        <ecNumber evidence="6">3.2.1.41</ecNumber>
    </recommendedName>
    <alternativeName>
        <fullName evidence="7">Alpha-dextrin endo-1,6-alpha-glucosidase</fullName>
    </alternativeName>
    <alternativeName>
        <fullName evidence="8">Pullulan 6-glucanohydrolase</fullName>
    </alternativeName>
</protein>
<evidence type="ECO:0000256" key="9">
    <source>
        <dbReference type="SAM" id="SignalP"/>
    </source>
</evidence>
<dbReference type="InterPro" id="IPR013780">
    <property type="entry name" value="Glyco_hydro_b"/>
</dbReference>
<dbReference type="SUPFAM" id="SSF49452">
    <property type="entry name" value="Starch-binding domain-like"/>
    <property type="match status" value="1"/>
</dbReference>
<dbReference type="InterPro" id="IPR017853">
    <property type="entry name" value="GH"/>
</dbReference>
<dbReference type="InterPro" id="IPR011840">
    <property type="entry name" value="PulA_typeI"/>
</dbReference>
<dbReference type="Pfam" id="PF03714">
    <property type="entry name" value="PUD"/>
    <property type="match status" value="1"/>
</dbReference>
<dbReference type="Gene3D" id="2.60.40.1180">
    <property type="entry name" value="Golgi alpha-mannosidase II"/>
    <property type="match status" value="1"/>
</dbReference>
<evidence type="ECO:0000259" key="10">
    <source>
        <dbReference type="SMART" id="SM00642"/>
    </source>
</evidence>
<dbReference type="InterPro" id="IPR014756">
    <property type="entry name" value="Ig_E-set"/>
</dbReference>
<evidence type="ECO:0000256" key="2">
    <source>
        <dbReference type="ARBA" id="ARBA00022729"/>
    </source>
</evidence>
<evidence type="ECO:0000313" key="12">
    <source>
        <dbReference type="Proteomes" id="UP000632222"/>
    </source>
</evidence>
<dbReference type="InterPro" id="IPR049117">
    <property type="entry name" value="pulA_all-beta"/>
</dbReference>
<evidence type="ECO:0000256" key="4">
    <source>
        <dbReference type="ARBA" id="ARBA00023295"/>
    </source>
</evidence>
<evidence type="ECO:0000256" key="5">
    <source>
        <dbReference type="ARBA" id="ARBA00023965"/>
    </source>
</evidence>
<dbReference type="Gene3D" id="2.60.40.1110">
    <property type="match status" value="1"/>
</dbReference>
<name>A0ABQ2DIG4_9DEIO</name>
<keyword evidence="12" id="KW-1185">Reference proteome</keyword>
<keyword evidence="2 9" id="KW-0732">Signal</keyword>
<dbReference type="NCBIfam" id="TIGR02104">
    <property type="entry name" value="pulA_typeI"/>
    <property type="match status" value="1"/>
</dbReference>
<dbReference type="Pfam" id="PF02922">
    <property type="entry name" value="CBM_48"/>
    <property type="match status" value="1"/>
</dbReference>
<evidence type="ECO:0000256" key="6">
    <source>
        <dbReference type="ARBA" id="ARBA00024062"/>
    </source>
</evidence>
<gene>
    <name evidence="11" type="primary">pulA</name>
    <name evidence="11" type="ORF">GCM10008938_49740</name>
</gene>
<reference evidence="12" key="1">
    <citation type="journal article" date="2019" name="Int. J. Syst. Evol. Microbiol.">
        <title>The Global Catalogue of Microorganisms (GCM) 10K type strain sequencing project: providing services to taxonomists for standard genome sequencing and annotation.</title>
        <authorList>
            <consortium name="The Broad Institute Genomics Platform"/>
            <consortium name="The Broad Institute Genome Sequencing Center for Infectious Disease"/>
            <person name="Wu L."/>
            <person name="Ma J."/>
        </authorList>
    </citation>
    <scope>NUCLEOTIDE SEQUENCE [LARGE SCALE GENOMIC DNA]</scope>
    <source>
        <strain evidence="12">JCM 14370</strain>
    </source>
</reference>
<evidence type="ECO:0000256" key="1">
    <source>
        <dbReference type="ARBA" id="ARBA00008061"/>
    </source>
</evidence>
<dbReference type="Pfam" id="PF21653">
    <property type="entry name" value="pulA_all-beta"/>
    <property type="match status" value="1"/>
</dbReference>
<feature type="signal peptide" evidence="9">
    <location>
        <begin position="1"/>
        <end position="23"/>
    </location>
</feature>
<dbReference type="PANTHER" id="PTHR43002">
    <property type="entry name" value="GLYCOGEN DEBRANCHING ENZYME"/>
    <property type="match status" value="1"/>
</dbReference>
<accession>A0ABQ2DIG4</accession>
<dbReference type="InterPro" id="IPR013784">
    <property type="entry name" value="Carb-bd-like_fold"/>
</dbReference>
<sequence>MFKRPLLLSTLVTGLVACNLAPAPTPPTLPAYPSYLQGKDLSFFKTKLGNPNLKSVLVLHYHRFDDLYNTWNVWSWIDGLEGVVTQFTEDDKFGKIAIIGSENLPAKRGFIVRKGEWEAKDTPDDRFADIPASGLAEIWVVSGQKAFYTDPKDIDLTSQAKAAFMDSSTQVKITYNIPPEKLTKDKLTLLIDGKAQTVSAITVDGKTATITLATALKPEDASKPITLTGLGIKAPLTVHLRDVLSADAYTYAGGDLGATYAPGQTTFKVWTPVSSAVRVKLFNSAADTTPFQTVNLVRGDKGVWSGSATGNLAGKFYLLEVVQYGVTKTTADPYSKAASNYFETQPLNQMKSAVVDLASTNPDNWASYTQPSLKRHTDANVYEVHIRDFTVSASSGVDAGKRGKYLGMVQTGTKLPGTSISTGLDHLKQLGVNAVQLMPTFDYGNESEGAYNWGYDPVFYNVPEGQYSTQPGNPAATIKEFKTMVKGLHENGLNVIMDVVYNHTKVTGERSPFDQLVPYYYYRTDDEGAYLNDTGVGNVIAAERPMARKFIIDSLKYWASEYHIQGFRFDLLGTVKPADVKTITEEVRKINPSLVLYGEPWTGGGPTYFGKGAQKGMNVGVFNDNFRNGIIGGVFEVDTKGFIQGAFNLAPAVQSGLGGSLNDFAQEPGESVNYATSHDNYVLWDRLTLGASKGKSEATLKQMQKMASALVQTAQGLSFMVGGEEFARSKKGNGNSYNAGDDINQFDWTRLQQFADVSAYYSNIIKLRQAHPAFHYSSRADVLAAYHPLSLNSDQGVIGFVLDGTKAKDSWNHILVVFNANEAAQKVTLPDGNWKVMVKGDTFSSAPIEMASGEYTVPALSTVIAYADTLEPLPDDPALPQLKSALNLDTTNLSEFDAAGCSTDATPTDDWGPDNILTQLCVAQDTESIYLGLQYKVGNDNLLMAFLTLAQGGPVSNLLQLDNWKRNVQFDAGVAPKYLVLHNPGQNALEFREIQDAAGTTKTLTPAVLSSKQAADGTRFLKARFLKSTFGANHGFKVSTGILGGENWGGAEILPRTGNSSSGDPASLIQIHQPLPFSY</sequence>
<dbReference type="Gene3D" id="3.20.20.80">
    <property type="entry name" value="Glycosidases"/>
    <property type="match status" value="1"/>
</dbReference>
<dbReference type="EC" id="3.2.1.41" evidence="6"/>
<dbReference type="SUPFAM" id="SSF51445">
    <property type="entry name" value="(Trans)glycosidases"/>
    <property type="match status" value="1"/>
</dbReference>
<evidence type="ECO:0000313" key="11">
    <source>
        <dbReference type="EMBL" id="GGJ57703.1"/>
    </source>
</evidence>
<dbReference type="EMBL" id="BMOD01000040">
    <property type="protein sequence ID" value="GGJ57703.1"/>
    <property type="molecule type" value="Genomic_DNA"/>
</dbReference>
<dbReference type="Pfam" id="PF00128">
    <property type="entry name" value="Alpha-amylase"/>
    <property type="match status" value="1"/>
</dbReference>
<dbReference type="InterPro" id="IPR005323">
    <property type="entry name" value="CBM41_pullulanase"/>
</dbReference>
<dbReference type="CDD" id="cd10315">
    <property type="entry name" value="CBM41_pullulanase"/>
    <property type="match status" value="1"/>
</dbReference>
<dbReference type="Proteomes" id="UP000632222">
    <property type="component" value="Unassembled WGS sequence"/>
</dbReference>
<dbReference type="CDD" id="cd02860">
    <property type="entry name" value="E_set_Pullulanase"/>
    <property type="match status" value="1"/>
</dbReference>
<dbReference type="RefSeq" id="WP_189008784.1">
    <property type="nucleotide sequence ID" value="NZ_BMOD01000040.1"/>
</dbReference>